<protein>
    <submittedName>
        <fullName evidence="3">Metal-dependent membrane protease</fullName>
    </submittedName>
</protein>
<dbReference type="AlphaFoldDB" id="A0A086ZTP2"/>
<dbReference type="GO" id="GO:0006508">
    <property type="term" value="P:proteolysis"/>
    <property type="evidence" value="ECO:0007669"/>
    <property type="project" value="UniProtKB-KW"/>
</dbReference>
<feature type="transmembrane region" description="Helical" evidence="1">
    <location>
        <begin position="188"/>
        <end position="207"/>
    </location>
</feature>
<dbReference type="Proteomes" id="UP000029108">
    <property type="component" value="Unassembled WGS sequence"/>
</dbReference>
<feature type="transmembrane region" description="Helical" evidence="1">
    <location>
        <begin position="58"/>
        <end position="79"/>
    </location>
</feature>
<reference evidence="3 4" key="1">
    <citation type="submission" date="2014-03" db="EMBL/GenBank/DDBJ databases">
        <title>Genomics of Bifidobacteria.</title>
        <authorList>
            <person name="Ventura M."/>
            <person name="Milani C."/>
            <person name="Lugli G.A."/>
        </authorList>
    </citation>
    <scope>NUCLEOTIDE SEQUENCE [LARGE SCALE GENOMIC DNA]</scope>
    <source>
        <strain evidence="3 4">DSM 23969</strain>
    </source>
</reference>
<evidence type="ECO:0000313" key="4">
    <source>
        <dbReference type="Proteomes" id="UP000029108"/>
    </source>
</evidence>
<keyword evidence="1" id="KW-0812">Transmembrane</keyword>
<dbReference type="InterPro" id="IPR003675">
    <property type="entry name" value="Rce1/LyrA-like_dom"/>
</dbReference>
<dbReference type="EMBL" id="JGYN01000019">
    <property type="protein sequence ID" value="KFI49892.1"/>
    <property type="molecule type" value="Genomic_DNA"/>
</dbReference>
<keyword evidence="4" id="KW-1185">Reference proteome</keyword>
<dbReference type="PROSITE" id="PS51257">
    <property type="entry name" value="PROKAR_LIPOPROTEIN"/>
    <property type="match status" value="1"/>
</dbReference>
<dbReference type="GO" id="GO:0080120">
    <property type="term" value="P:CAAX-box protein maturation"/>
    <property type="evidence" value="ECO:0007669"/>
    <property type="project" value="UniProtKB-ARBA"/>
</dbReference>
<evidence type="ECO:0000259" key="2">
    <source>
        <dbReference type="Pfam" id="PF02517"/>
    </source>
</evidence>
<dbReference type="GO" id="GO:0004175">
    <property type="term" value="F:endopeptidase activity"/>
    <property type="evidence" value="ECO:0007669"/>
    <property type="project" value="UniProtKB-ARBA"/>
</dbReference>
<sequence length="279" mass="30560">MEPDRLIPARLTIIPLIVVIVACGLGDGIIEAVRYFLTYTPDTASSSVVIGLDDELDYAFTVVPPIIFGILACIAMRLLRLPAPNCPHRRISVRTGVLAFFVALIPLVLNNWLLQFAITVLHFRFFTGTPLSLLSPFAEGTMMVAYAAAGLEEEPIALGLVAVGLRRCKVSWPAIAAVAVLLRLSYHLYYGPAIVSWALWPLLYVMLYRRIGSIVPMILAHGVNDLAIALDTWWQSHMVIAHLSDRVVPAMAWVGVAIVVVVIVRRTVLGMRAVRAAKA</sequence>
<evidence type="ECO:0000256" key="1">
    <source>
        <dbReference type="SAM" id="Phobius"/>
    </source>
</evidence>
<name>A0A086ZTP2_9BIFI</name>
<dbReference type="eggNOG" id="ENOG502ZNZE">
    <property type="taxonomic scope" value="Bacteria"/>
</dbReference>
<keyword evidence="3" id="KW-0645">Protease</keyword>
<keyword evidence="1" id="KW-0472">Membrane</keyword>
<gene>
    <name evidence="3" type="ORF">BBIA_1813</name>
</gene>
<evidence type="ECO:0000313" key="3">
    <source>
        <dbReference type="EMBL" id="KFI49892.1"/>
    </source>
</evidence>
<proteinExistence type="predicted"/>
<dbReference type="STRING" id="1437608.GCA_000771645_00861"/>
<feature type="transmembrane region" description="Helical" evidence="1">
    <location>
        <begin position="246"/>
        <end position="264"/>
    </location>
</feature>
<organism evidence="3 4">
    <name type="scientific">Bifidobacterium biavatii DSM 23969</name>
    <dbReference type="NCBI Taxonomy" id="1437608"/>
    <lineage>
        <taxon>Bacteria</taxon>
        <taxon>Bacillati</taxon>
        <taxon>Actinomycetota</taxon>
        <taxon>Actinomycetes</taxon>
        <taxon>Bifidobacteriales</taxon>
        <taxon>Bifidobacteriaceae</taxon>
        <taxon>Bifidobacterium</taxon>
    </lineage>
</organism>
<feature type="transmembrane region" description="Helical" evidence="1">
    <location>
        <begin position="12"/>
        <end position="38"/>
    </location>
</feature>
<keyword evidence="3" id="KW-0378">Hydrolase</keyword>
<comment type="caution">
    <text evidence="3">The sequence shown here is derived from an EMBL/GenBank/DDBJ whole genome shotgun (WGS) entry which is preliminary data.</text>
</comment>
<keyword evidence="1" id="KW-1133">Transmembrane helix</keyword>
<accession>A0A086ZTP2</accession>
<feature type="domain" description="CAAX prenyl protease 2/Lysostaphin resistance protein A-like" evidence="2">
    <location>
        <begin position="142"/>
        <end position="226"/>
    </location>
</feature>
<dbReference type="Pfam" id="PF02517">
    <property type="entry name" value="Rce1-like"/>
    <property type="match status" value="1"/>
</dbReference>